<dbReference type="EMBL" id="CADIJZ010000076">
    <property type="protein sequence ID" value="CAB3744641.1"/>
    <property type="molecule type" value="Genomic_DNA"/>
</dbReference>
<accession>A0A6J5CUX9</accession>
<keyword evidence="1" id="KW-0812">Transmembrane</keyword>
<gene>
    <name evidence="2" type="ORF">LMG27174_07218</name>
</gene>
<dbReference type="Proteomes" id="UP000494205">
    <property type="component" value="Unassembled WGS sequence"/>
</dbReference>
<protein>
    <submittedName>
        <fullName evidence="2">Uncharacterized protein</fullName>
    </submittedName>
</protein>
<evidence type="ECO:0000256" key="1">
    <source>
        <dbReference type="SAM" id="Phobius"/>
    </source>
</evidence>
<dbReference type="AlphaFoldDB" id="A0A6J5CUX9"/>
<feature type="transmembrane region" description="Helical" evidence="1">
    <location>
        <begin position="35"/>
        <end position="53"/>
    </location>
</feature>
<evidence type="ECO:0000313" key="3">
    <source>
        <dbReference type="Proteomes" id="UP000494205"/>
    </source>
</evidence>
<proteinExistence type="predicted"/>
<name>A0A6J5CUX9_9BURK</name>
<keyword evidence="1" id="KW-0472">Membrane</keyword>
<organism evidence="2 3">
    <name type="scientific">Paraburkholderia rhynchosiae</name>
    <dbReference type="NCBI Taxonomy" id="487049"/>
    <lineage>
        <taxon>Bacteria</taxon>
        <taxon>Pseudomonadati</taxon>
        <taxon>Pseudomonadota</taxon>
        <taxon>Betaproteobacteria</taxon>
        <taxon>Burkholderiales</taxon>
        <taxon>Burkholderiaceae</taxon>
        <taxon>Paraburkholderia</taxon>
    </lineage>
</organism>
<sequence>MAKLSAAIMVSVLVILALTFLLIQMDLVRAETLRFLPPLIALTIAVEIGVAVLRKKRK</sequence>
<evidence type="ECO:0000313" key="2">
    <source>
        <dbReference type="EMBL" id="CAB3744641.1"/>
    </source>
</evidence>
<dbReference type="RefSeq" id="WP_158244584.1">
    <property type="nucleotide sequence ID" value="NZ_CADIJZ010000076.1"/>
</dbReference>
<keyword evidence="1" id="KW-1133">Transmembrane helix</keyword>
<reference evidence="2 3" key="1">
    <citation type="submission" date="2020-04" db="EMBL/GenBank/DDBJ databases">
        <authorList>
            <person name="De Canck E."/>
        </authorList>
    </citation>
    <scope>NUCLEOTIDE SEQUENCE [LARGE SCALE GENOMIC DNA]</scope>
    <source>
        <strain evidence="2 3">LMG 27174</strain>
    </source>
</reference>
<feature type="transmembrane region" description="Helical" evidence="1">
    <location>
        <begin position="7"/>
        <end position="23"/>
    </location>
</feature>